<sequence>MMAKINSVLEKKLEELESLLEVVTSNYDDPNIRKLQLGILFATTLLTAETSSRRKDVEGEEDVEELFKLRCMANRLSEMEAFITNLLPGHGNGSFIKPVESLETNDGNGETGVDYSLVESCLNESKAEEEEEEEEDLEAEQRPLFQDATSEEVTFPAVATVKEEVVVREVEEKGCVGFRALVCIGLIGLFGCVMSLVGYIGDCMEEDQFLLTPT</sequence>
<dbReference type="EMBL" id="GL348717">
    <property type="protein sequence ID" value="EFH53816.1"/>
    <property type="molecule type" value="Genomic_DNA"/>
</dbReference>
<evidence type="ECO:0000259" key="2">
    <source>
        <dbReference type="Pfam" id="PF24583"/>
    </source>
</evidence>
<protein>
    <submittedName>
        <fullName evidence="3">Predicted protein</fullName>
    </submittedName>
</protein>
<dbReference type="Proteomes" id="UP000008694">
    <property type="component" value="Unassembled WGS sequence"/>
</dbReference>
<keyword evidence="1" id="KW-0472">Membrane</keyword>
<dbReference type="AlphaFoldDB" id="D7LND1"/>
<keyword evidence="1" id="KW-1133">Transmembrane helix</keyword>
<name>D7LND1_ARALL</name>
<dbReference type="Gramene" id="Al_scaffold_0005_1549">
    <property type="protein sequence ID" value="Al_scaffold_0005_1549"/>
    <property type="gene ID" value="Al_scaffold_0005_1549"/>
</dbReference>
<dbReference type="HOGENOM" id="CLU_1117076_0_0_1"/>
<feature type="domain" description="DUF7610" evidence="2">
    <location>
        <begin position="9"/>
        <end position="81"/>
    </location>
</feature>
<dbReference type="OrthoDB" id="1113167at2759"/>
<gene>
    <name evidence="3" type="ORF">ARALYDRAFT_665514</name>
</gene>
<evidence type="ECO:0000256" key="1">
    <source>
        <dbReference type="SAM" id="Phobius"/>
    </source>
</evidence>
<reference evidence="4" key="1">
    <citation type="journal article" date="2011" name="Nat. Genet.">
        <title>The Arabidopsis lyrata genome sequence and the basis of rapid genome size change.</title>
        <authorList>
            <person name="Hu T.T."/>
            <person name="Pattyn P."/>
            <person name="Bakker E.G."/>
            <person name="Cao J."/>
            <person name="Cheng J.-F."/>
            <person name="Clark R.M."/>
            <person name="Fahlgren N."/>
            <person name="Fawcett J.A."/>
            <person name="Grimwood J."/>
            <person name="Gundlach H."/>
            <person name="Haberer G."/>
            <person name="Hollister J.D."/>
            <person name="Ossowski S."/>
            <person name="Ottilar R.P."/>
            <person name="Salamov A.A."/>
            <person name="Schneeberger K."/>
            <person name="Spannagl M."/>
            <person name="Wang X."/>
            <person name="Yang L."/>
            <person name="Nasrallah M.E."/>
            <person name="Bergelson J."/>
            <person name="Carrington J.C."/>
            <person name="Gaut B.S."/>
            <person name="Schmutz J."/>
            <person name="Mayer K.F.X."/>
            <person name="Van de Peer Y."/>
            <person name="Grigoriev I.V."/>
            <person name="Nordborg M."/>
            <person name="Weigel D."/>
            <person name="Guo Y.-L."/>
        </authorList>
    </citation>
    <scope>NUCLEOTIDE SEQUENCE [LARGE SCALE GENOMIC DNA]</scope>
    <source>
        <strain evidence="4">cv. MN47</strain>
    </source>
</reference>
<dbReference type="KEGG" id="aly:9311907"/>
<proteinExistence type="predicted"/>
<evidence type="ECO:0000313" key="3">
    <source>
        <dbReference type="EMBL" id="EFH53816.1"/>
    </source>
</evidence>
<dbReference type="InterPro" id="IPR056029">
    <property type="entry name" value="DUF7610"/>
</dbReference>
<accession>D7LND1</accession>
<keyword evidence="1" id="KW-0812">Transmembrane</keyword>
<dbReference type="STRING" id="81972.D7LND1"/>
<keyword evidence="4" id="KW-1185">Reference proteome</keyword>
<dbReference type="Pfam" id="PF24583">
    <property type="entry name" value="DUF7610"/>
    <property type="match status" value="1"/>
</dbReference>
<evidence type="ECO:0000313" key="4">
    <source>
        <dbReference type="Proteomes" id="UP000008694"/>
    </source>
</evidence>
<feature type="transmembrane region" description="Helical" evidence="1">
    <location>
        <begin position="178"/>
        <end position="201"/>
    </location>
</feature>
<organism evidence="4">
    <name type="scientific">Arabidopsis lyrata subsp. lyrata</name>
    <name type="common">Lyre-leaved rock-cress</name>
    <dbReference type="NCBI Taxonomy" id="81972"/>
    <lineage>
        <taxon>Eukaryota</taxon>
        <taxon>Viridiplantae</taxon>
        <taxon>Streptophyta</taxon>
        <taxon>Embryophyta</taxon>
        <taxon>Tracheophyta</taxon>
        <taxon>Spermatophyta</taxon>
        <taxon>Magnoliopsida</taxon>
        <taxon>eudicotyledons</taxon>
        <taxon>Gunneridae</taxon>
        <taxon>Pentapetalae</taxon>
        <taxon>rosids</taxon>
        <taxon>malvids</taxon>
        <taxon>Brassicales</taxon>
        <taxon>Brassicaceae</taxon>
        <taxon>Camelineae</taxon>
        <taxon>Arabidopsis</taxon>
    </lineage>
</organism>